<dbReference type="AlphaFoldDB" id="A0A4R0P321"/>
<reference evidence="2 3" key="1">
    <citation type="submission" date="2019-02" db="EMBL/GenBank/DDBJ databases">
        <title>Pedobacter sp. RP-3-11 sp. nov., isolated from Arctic soil.</title>
        <authorList>
            <person name="Dahal R.H."/>
        </authorList>
    </citation>
    <scope>NUCLEOTIDE SEQUENCE [LARGE SCALE GENOMIC DNA]</scope>
    <source>
        <strain evidence="2 3">RP-3-11</strain>
    </source>
</reference>
<evidence type="ECO:0000313" key="3">
    <source>
        <dbReference type="Proteomes" id="UP000291485"/>
    </source>
</evidence>
<keyword evidence="1" id="KW-0812">Transmembrane</keyword>
<keyword evidence="3" id="KW-1185">Reference proteome</keyword>
<sequence>MILAFKIFVNVLIVGLFLYSKLLPHQDKLNKPYQSAFNFFQSIFQPILNLLKSLIKPFQVGQGLAVDMTQIALLVMFLLLNNYL</sequence>
<proteinExistence type="predicted"/>
<accession>A0A4R0P321</accession>
<feature type="transmembrane region" description="Helical" evidence="1">
    <location>
        <begin position="63"/>
        <end position="80"/>
    </location>
</feature>
<dbReference type="EMBL" id="SJSN01000008">
    <property type="protein sequence ID" value="TCD08487.1"/>
    <property type="molecule type" value="Genomic_DNA"/>
</dbReference>
<comment type="caution">
    <text evidence="2">The sequence shown here is derived from an EMBL/GenBank/DDBJ whole genome shotgun (WGS) entry which is preliminary data.</text>
</comment>
<name>A0A4R0P321_9SPHI</name>
<keyword evidence="1" id="KW-1133">Transmembrane helix</keyword>
<keyword evidence="1" id="KW-0472">Membrane</keyword>
<gene>
    <name evidence="2" type="ORF">EZ449_11625</name>
</gene>
<dbReference type="Proteomes" id="UP000291485">
    <property type="component" value="Unassembled WGS sequence"/>
</dbReference>
<evidence type="ECO:0000256" key="1">
    <source>
        <dbReference type="SAM" id="Phobius"/>
    </source>
</evidence>
<feature type="transmembrane region" description="Helical" evidence="1">
    <location>
        <begin position="7"/>
        <end position="23"/>
    </location>
</feature>
<protein>
    <recommendedName>
        <fullName evidence="4">YGGT family protein</fullName>
    </recommendedName>
</protein>
<organism evidence="2 3">
    <name type="scientific">Pedobacter frigidisoli</name>
    <dbReference type="NCBI Taxonomy" id="2530455"/>
    <lineage>
        <taxon>Bacteria</taxon>
        <taxon>Pseudomonadati</taxon>
        <taxon>Bacteroidota</taxon>
        <taxon>Sphingobacteriia</taxon>
        <taxon>Sphingobacteriales</taxon>
        <taxon>Sphingobacteriaceae</taxon>
        <taxon>Pedobacter</taxon>
    </lineage>
</organism>
<evidence type="ECO:0008006" key="4">
    <source>
        <dbReference type="Google" id="ProtNLM"/>
    </source>
</evidence>
<evidence type="ECO:0000313" key="2">
    <source>
        <dbReference type="EMBL" id="TCD08487.1"/>
    </source>
</evidence>
<dbReference type="OrthoDB" id="772121at2"/>